<evidence type="ECO:0000256" key="10">
    <source>
        <dbReference type="ARBA" id="ARBA00023242"/>
    </source>
</evidence>
<evidence type="ECO:0000313" key="14">
    <source>
        <dbReference type="EMBL" id="PIO31058.1"/>
    </source>
</evidence>
<dbReference type="FunFam" id="3.30.160.60:FF:000135">
    <property type="entry name" value="Zinc finger protein 358"/>
    <property type="match status" value="1"/>
</dbReference>
<accession>A0A2G9RT27</accession>
<dbReference type="PROSITE" id="PS50157">
    <property type="entry name" value="ZINC_FINGER_C2H2_2"/>
    <property type="match status" value="4"/>
</dbReference>
<evidence type="ECO:0000256" key="9">
    <source>
        <dbReference type="ARBA" id="ARBA00023163"/>
    </source>
</evidence>
<dbReference type="GO" id="GO:0005634">
    <property type="term" value="C:nucleus"/>
    <property type="evidence" value="ECO:0007669"/>
    <property type="project" value="UniProtKB-SubCell"/>
</dbReference>
<reference evidence="15" key="1">
    <citation type="journal article" date="2017" name="Nat. Commun.">
        <title>The North American bullfrog draft genome provides insight into hormonal regulation of long noncoding RNA.</title>
        <authorList>
            <person name="Hammond S.A."/>
            <person name="Warren R.L."/>
            <person name="Vandervalk B.P."/>
            <person name="Kucuk E."/>
            <person name="Khan H."/>
            <person name="Gibb E.A."/>
            <person name="Pandoh P."/>
            <person name="Kirk H."/>
            <person name="Zhao Y."/>
            <person name="Jones M."/>
            <person name="Mungall A.J."/>
            <person name="Coope R."/>
            <person name="Pleasance S."/>
            <person name="Moore R.A."/>
            <person name="Holt R.A."/>
            <person name="Round J.M."/>
            <person name="Ohora S."/>
            <person name="Walle B.V."/>
            <person name="Veldhoen N."/>
            <person name="Helbing C.C."/>
            <person name="Birol I."/>
        </authorList>
    </citation>
    <scope>NUCLEOTIDE SEQUENCE [LARGE SCALE GENOMIC DNA]</scope>
</reference>
<dbReference type="SMART" id="SM00355">
    <property type="entry name" value="ZnF_C2H2"/>
    <property type="match status" value="4"/>
</dbReference>
<dbReference type="FunFam" id="3.30.160.60:FF:002343">
    <property type="entry name" value="Zinc finger protein 33A"/>
    <property type="match status" value="1"/>
</dbReference>
<comment type="similarity">
    <text evidence="2">Belongs to the krueppel C2H2-type zinc-finger protein family.</text>
</comment>
<feature type="domain" description="C2H2-type" evidence="13">
    <location>
        <begin position="349"/>
        <end position="376"/>
    </location>
</feature>
<keyword evidence="7" id="KW-0805">Transcription regulation</keyword>
<dbReference type="GO" id="GO:0008270">
    <property type="term" value="F:zinc ion binding"/>
    <property type="evidence" value="ECO:0007669"/>
    <property type="project" value="UniProtKB-KW"/>
</dbReference>
<feature type="region of interest" description="Disordered" evidence="12">
    <location>
        <begin position="100"/>
        <end position="126"/>
    </location>
</feature>
<evidence type="ECO:0000256" key="2">
    <source>
        <dbReference type="ARBA" id="ARBA00006991"/>
    </source>
</evidence>
<dbReference type="EMBL" id="KV931121">
    <property type="protein sequence ID" value="PIO31058.1"/>
    <property type="molecule type" value="Genomic_DNA"/>
</dbReference>
<evidence type="ECO:0000313" key="15">
    <source>
        <dbReference type="Proteomes" id="UP000228934"/>
    </source>
</evidence>
<dbReference type="InterPro" id="IPR036236">
    <property type="entry name" value="Znf_C2H2_sf"/>
</dbReference>
<sequence>MEKERGHMTERILNLTMEIIYLLTGENYIAFKLTDGFVTPKLREAIQPVVEPPPQTLQPDSDNDKKIQEVTNKMIELLTGEAEDLLGIKVKNVSENEPYVMDDEPCKKEDEIPPEISTDGPSNRNPIERCPSPLYSQEPAHTHRTIGCHYSKEDVVVIKVEDSDDEEPYVMTDEPCKEKEVPPEISTDLRTEFKQEETTQMTGKEDEFHPGICTDGRYIRNNLEKCAISYPDVEIEDDELASDSTEDSAITPSFHPILNSAELSSDPSTHGGGFADFSRPAIDPSVSWSEVVTPCFDLNECFSQRAKLHARQKALKGPESVSCSECGKSFAHKSNLITHERIHNSDRPYPCSICGKRFTQKSHLVTHKRIHTGEKPYSCSTCGKSFTDKSNLVAHQRTHTGLKPYSCPECGKSFGRRAYLLDHQRENKCERIWYFK</sequence>
<dbReference type="GO" id="GO:0000978">
    <property type="term" value="F:RNA polymerase II cis-regulatory region sequence-specific DNA binding"/>
    <property type="evidence" value="ECO:0007669"/>
    <property type="project" value="TreeGrafter"/>
</dbReference>
<dbReference type="PANTHER" id="PTHR23226:SF416">
    <property type="entry name" value="FI01424P"/>
    <property type="match status" value="1"/>
</dbReference>
<evidence type="ECO:0000256" key="7">
    <source>
        <dbReference type="ARBA" id="ARBA00023015"/>
    </source>
</evidence>
<keyword evidence="9" id="KW-0804">Transcription</keyword>
<keyword evidence="10" id="KW-0539">Nucleus</keyword>
<evidence type="ECO:0000256" key="4">
    <source>
        <dbReference type="ARBA" id="ARBA00022737"/>
    </source>
</evidence>
<feature type="region of interest" description="Disordered" evidence="12">
    <location>
        <begin position="164"/>
        <end position="183"/>
    </location>
</feature>
<name>A0A2G9RT27_AQUCT</name>
<evidence type="ECO:0000256" key="11">
    <source>
        <dbReference type="PROSITE-ProRule" id="PRU00042"/>
    </source>
</evidence>
<evidence type="ECO:0000259" key="13">
    <source>
        <dbReference type="PROSITE" id="PS50157"/>
    </source>
</evidence>
<keyword evidence="6" id="KW-0862">Zinc</keyword>
<evidence type="ECO:0000256" key="5">
    <source>
        <dbReference type="ARBA" id="ARBA00022771"/>
    </source>
</evidence>
<feature type="domain" description="C2H2-type" evidence="13">
    <location>
        <begin position="405"/>
        <end position="432"/>
    </location>
</feature>
<dbReference type="Gene3D" id="3.30.160.60">
    <property type="entry name" value="Classic Zinc Finger"/>
    <property type="match status" value="4"/>
</dbReference>
<evidence type="ECO:0000256" key="3">
    <source>
        <dbReference type="ARBA" id="ARBA00022723"/>
    </source>
</evidence>
<dbReference type="SUPFAM" id="SSF57667">
    <property type="entry name" value="beta-beta-alpha zinc fingers"/>
    <property type="match status" value="2"/>
</dbReference>
<gene>
    <name evidence="14" type="ORF">AB205_0088790</name>
</gene>
<comment type="subcellular location">
    <subcellularLocation>
        <location evidence="1">Nucleus</location>
    </subcellularLocation>
</comment>
<keyword evidence="5 11" id="KW-0863">Zinc-finger</keyword>
<keyword evidence="3" id="KW-0479">Metal-binding</keyword>
<evidence type="ECO:0000256" key="8">
    <source>
        <dbReference type="ARBA" id="ARBA00023125"/>
    </source>
</evidence>
<feature type="domain" description="C2H2-type" evidence="13">
    <location>
        <begin position="377"/>
        <end position="404"/>
    </location>
</feature>
<dbReference type="FunFam" id="3.30.160.60:FF:002716">
    <property type="entry name" value="Zinc finger protein 212"/>
    <property type="match status" value="1"/>
</dbReference>
<dbReference type="AlphaFoldDB" id="A0A2G9RT27"/>
<feature type="compositionally biased region" description="Basic and acidic residues" evidence="12">
    <location>
        <begin position="174"/>
        <end position="183"/>
    </location>
</feature>
<protein>
    <recommendedName>
        <fullName evidence="13">C2H2-type domain-containing protein</fullName>
    </recommendedName>
</protein>
<keyword evidence="15" id="KW-1185">Reference proteome</keyword>
<evidence type="ECO:0000256" key="1">
    <source>
        <dbReference type="ARBA" id="ARBA00004123"/>
    </source>
</evidence>
<dbReference type="Pfam" id="PF00096">
    <property type="entry name" value="zf-C2H2"/>
    <property type="match status" value="4"/>
</dbReference>
<dbReference type="InterPro" id="IPR013087">
    <property type="entry name" value="Znf_C2H2_type"/>
</dbReference>
<dbReference type="FunFam" id="3.30.160.60:FF:000358">
    <property type="entry name" value="zinc finger protein 24"/>
    <property type="match status" value="1"/>
</dbReference>
<keyword evidence="8" id="KW-0238">DNA-binding</keyword>
<keyword evidence="4" id="KW-0677">Repeat</keyword>
<feature type="domain" description="C2H2-type" evidence="13">
    <location>
        <begin position="321"/>
        <end position="348"/>
    </location>
</feature>
<dbReference type="GO" id="GO:0000981">
    <property type="term" value="F:DNA-binding transcription factor activity, RNA polymerase II-specific"/>
    <property type="evidence" value="ECO:0007669"/>
    <property type="project" value="TreeGrafter"/>
</dbReference>
<organism evidence="14 15">
    <name type="scientific">Aquarana catesbeiana</name>
    <name type="common">American bullfrog</name>
    <name type="synonym">Rana catesbeiana</name>
    <dbReference type="NCBI Taxonomy" id="8400"/>
    <lineage>
        <taxon>Eukaryota</taxon>
        <taxon>Metazoa</taxon>
        <taxon>Chordata</taxon>
        <taxon>Craniata</taxon>
        <taxon>Vertebrata</taxon>
        <taxon>Euteleostomi</taxon>
        <taxon>Amphibia</taxon>
        <taxon>Batrachia</taxon>
        <taxon>Anura</taxon>
        <taxon>Neobatrachia</taxon>
        <taxon>Ranoidea</taxon>
        <taxon>Ranidae</taxon>
        <taxon>Aquarana</taxon>
    </lineage>
</organism>
<dbReference type="OrthoDB" id="8117402at2759"/>
<dbReference type="PANTHER" id="PTHR23226">
    <property type="entry name" value="ZINC FINGER AND SCAN DOMAIN-CONTAINING"/>
    <property type="match status" value="1"/>
</dbReference>
<proteinExistence type="inferred from homology"/>
<dbReference type="Proteomes" id="UP000228934">
    <property type="component" value="Unassembled WGS sequence"/>
</dbReference>
<dbReference type="PROSITE" id="PS00028">
    <property type="entry name" value="ZINC_FINGER_C2H2_1"/>
    <property type="match status" value="3"/>
</dbReference>
<evidence type="ECO:0000256" key="12">
    <source>
        <dbReference type="SAM" id="MobiDB-lite"/>
    </source>
</evidence>
<evidence type="ECO:0000256" key="6">
    <source>
        <dbReference type="ARBA" id="ARBA00022833"/>
    </source>
</evidence>